<protein>
    <submittedName>
        <fullName evidence="1">Uncharacterized protein</fullName>
    </submittedName>
</protein>
<organism evidence="1 2">
    <name type="scientific">Portunus trituberculatus</name>
    <name type="common">Swimming crab</name>
    <name type="synonym">Neptunus trituberculatus</name>
    <dbReference type="NCBI Taxonomy" id="210409"/>
    <lineage>
        <taxon>Eukaryota</taxon>
        <taxon>Metazoa</taxon>
        <taxon>Ecdysozoa</taxon>
        <taxon>Arthropoda</taxon>
        <taxon>Crustacea</taxon>
        <taxon>Multicrustacea</taxon>
        <taxon>Malacostraca</taxon>
        <taxon>Eumalacostraca</taxon>
        <taxon>Eucarida</taxon>
        <taxon>Decapoda</taxon>
        <taxon>Pleocyemata</taxon>
        <taxon>Brachyura</taxon>
        <taxon>Eubrachyura</taxon>
        <taxon>Portunoidea</taxon>
        <taxon>Portunidae</taxon>
        <taxon>Portuninae</taxon>
        <taxon>Portunus</taxon>
    </lineage>
</organism>
<reference evidence="1 2" key="1">
    <citation type="submission" date="2019-05" db="EMBL/GenBank/DDBJ databases">
        <title>Another draft genome of Portunus trituberculatus and its Hox gene families provides insights of decapod evolution.</title>
        <authorList>
            <person name="Jeong J.-H."/>
            <person name="Song I."/>
            <person name="Kim S."/>
            <person name="Choi T."/>
            <person name="Kim D."/>
            <person name="Ryu S."/>
            <person name="Kim W."/>
        </authorList>
    </citation>
    <scope>NUCLEOTIDE SEQUENCE [LARGE SCALE GENOMIC DNA]</scope>
    <source>
        <tissue evidence="1">Muscle</tissue>
    </source>
</reference>
<name>A0A5B7EYR6_PORTR</name>
<keyword evidence="2" id="KW-1185">Reference proteome</keyword>
<evidence type="ECO:0000313" key="2">
    <source>
        <dbReference type="Proteomes" id="UP000324222"/>
    </source>
</evidence>
<dbReference type="Proteomes" id="UP000324222">
    <property type="component" value="Unassembled WGS sequence"/>
</dbReference>
<evidence type="ECO:0000313" key="1">
    <source>
        <dbReference type="EMBL" id="MPC38169.1"/>
    </source>
</evidence>
<proteinExistence type="predicted"/>
<comment type="caution">
    <text evidence="1">The sequence shown here is derived from an EMBL/GenBank/DDBJ whole genome shotgun (WGS) entry which is preliminary data.</text>
</comment>
<dbReference type="AlphaFoldDB" id="A0A5B7EYR6"/>
<accession>A0A5B7EYR6</accession>
<dbReference type="EMBL" id="VSRR010004000">
    <property type="protein sequence ID" value="MPC38169.1"/>
    <property type="molecule type" value="Genomic_DNA"/>
</dbReference>
<sequence length="268" mass="29002">MRQGEAAAQCKGELGVWRVSVRACLEEGLGTRHLAARSSQQDAAGLQVSCRRDRHRHVRELLLQLPDGDAAVAHHVTPLVGRHCHPGLDHLRLVQQALQVRHGCGDLPRGAAHLDGGGDGVLGGRHRHSHPSKLLVDLLEGSAARPDNAAPHGRRHRHRDLRRLLLPRAAHAVERALLGGPFLPLPVRRCPSLGGTRSLLINGRLPLRQGGQCLHLLVPSLLPAADYCPALCGVLQDLAGQVRHACHDGGRLHLFFLLLLVLFSLSGH</sequence>
<gene>
    <name evidence="1" type="ORF">E2C01_031673</name>
</gene>